<evidence type="ECO:0000256" key="1">
    <source>
        <dbReference type="SAM" id="Coils"/>
    </source>
</evidence>
<dbReference type="PANTHER" id="PTHR32182:SF22">
    <property type="entry name" value="ATP-DEPENDENT ENDONUCLEASE, OLD FAMILY-RELATED"/>
    <property type="match status" value="1"/>
</dbReference>
<protein>
    <recommendedName>
        <fullName evidence="5">Chromosome segregation protein SMC</fullName>
    </recommendedName>
</protein>
<dbReference type="SUPFAM" id="SSF52540">
    <property type="entry name" value="P-loop containing nucleoside triphosphate hydrolases"/>
    <property type="match status" value="1"/>
</dbReference>
<sequence length="1098" mass="126820">MIKLKSIRLINWYGFSQITVPIGFFTLIAGKNGNGKSVLLDAIKYALYGDTVFNKSTENKGSRTVTSYTRGLLDATAATFIRPADQMANVYTHVVLEMAEMELGKSFILGTVIDTDSGNGFVTRRYVLENEKLENISHTYKDNGQVIPYSTSELQKALGVKMMDVKEGVLKFMQRTGLRLNEQQLASFRRKLRSIMSYDPNAKIDQFIRESVLEEKKVDFSKLVEAKNNIDSLNMSFATIAAEIEELNSIIKLFDGLQNARNVILADNVKIAYKKFLECKKDIEEATRKLDIANRQIAEDEKKLEAIADREKELRVAYYKAKDNLNSMDSAKAIEEARQALQNAQVEKEKLENEKNALFEFQTRVSELLSWFYKENMAIVQQDVLTSLTLDNFSKIQKESSVDYLLKEIKDHRDEILAEITRVKDKLEENRRQQSKWQQVINDYNAKKTTFSKIPDYVALKNGINREFEKRGIPSEARFACEYVISLTDESWRDAIESYLGRRRYTILIEPEYYDIADDVLNVSKNRYAHLFNTKLLMKKEITPEEDSVVQFIEVKNRVAKHYFDYQLGRFHATTKDKVRNYENAISKDGRVSVAMDSFFLRFDKIGFYFLGQETMELNRIKAIKALEALTAEYKESHERLQQEESKKSYLETAMEFFGDNNFDACRLYDEVLIDCAKKQDELERLIDAQKNNQEYLELAEQVSRLEQDFEAVISEQDAVRAHKSDMQTEHRINENTLNEKNKSITSIESNLKDLESTNNVVYVKAIEDYEKHIANGPGSAGGVLKDRGRSERSLREAEEKLKGAQASYNATRAVDNRLPLSDKSRAEYESRKSKIWMDDLQEIQHKLKEQTRRYEEIFKNEFVLTVLKSCDAARDDLKLINAELARLKFKSRYAFDVKYVKDSSDYGKILEYANYLKEREELGTPSSQMTFDAMTSYSDDKGEELEKDIREIINRIVGSNDKDQIEHYADYRNYMTYEILLTNDVLKSAKLSKQSGYNSGAEVQIPYMLILLSALLMIYNDKLNSTRLVFIDEPFAKMDPTNVKIMLGFMKVQNLQMIFCAPDKTELIGNECEVVLPVLRTQVNLMEIGIVEMHKGV</sequence>
<dbReference type="GO" id="GO:0006302">
    <property type="term" value="P:double-strand break repair"/>
    <property type="evidence" value="ECO:0007669"/>
    <property type="project" value="TreeGrafter"/>
</dbReference>
<dbReference type="AlphaFoldDB" id="A0A6N8CMW0"/>
<dbReference type="Proteomes" id="UP000440978">
    <property type="component" value="Unassembled WGS sequence"/>
</dbReference>
<dbReference type="Gene3D" id="3.40.50.300">
    <property type="entry name" value="P-loop containing nucleotide triphosphate hydrolases"/>
    <property type="match status" value="1"/>
</dbReference>
<keyword evidence="4" id="KW-1185">Reference proteome</keyword>
<organism evidence="3 4">
    <name type="scientific">Terrilactibacillus tamarindi</name>
    <dbReference type="NCBI Taxonomy" id="2599694"/>
    <lineage>
        <taxon>Bacteria</taxon>
        <taxon>Bacillati</taxon>
        <taxon>Bacillota</taxon>
        <taxon>Bacilli</taxon>
        <taxon>Bacillales</taxon>
        <taxon>Bacillaceae</taxon>
        <taxon>Terrilactibacillus</taxon>
    </lineage>
</organism>
<keyword evidence="2" id="KW-1133">Transmembrane helix</keyword>
<evidence type="ECO:0000313" key="4">
    <source>
        <dbReference type="Proteomes" id="UP000440978"/>
    </source>
</evidence>
<dbReference type="GO" id="GO:0000731">
    <property type="term" value="P:DNA synthesis involved in DNA repair"/>
    <property type="evidence" value="ECO:0007669"/>
    <property type="project" value="TreeGrafter"/>
</dbReference>
<dbReference type="InterPro" id="IPR027417">
    <property type="entry name" value="P-loop_NTPase"/>
</dbReference>
<name>A0A6N8CMW0_9BACI</name>
<comment type="caution">
    <text evidence="3">The sequence shown here is derived from an EMBL/GenBank/DDBJ whole genome shotgun (WGS) entry which is preliminary data.</text>
</comment>
<evidence type="ECO:0008006" key="5">
    <source>
        <dbReference type="Google" id="ProtNLM"/>
    </source>
</evidence>
<feature type="coiled-coil region" evidence="1">
    <location>
        <begin position="788"/>
        <end position="891"/>
    </location>
</feature>
<dbReference type="EMBL" id="WNHB01000001">
    <property type="protein sequence ID" value="MTT30413.1"/>
    <property type="molecule type" value="Genomic_DNA"/>
</dbReference>
<feature type="coiled-coil region" evidence="1">
    <location>
        <begin position="689"/>
        <end position="758"/>
    </location>
</feature>
<dbReference type="Pfam" id="PF13558">
    <property type="entry name" value="SbcC_Walker_B"/>
    <property type="match status" value="1"/>
</dbReference>
<keyword evidence="1" id="KW-0175">Coiled coil</keyword>
<feature type="transmembrane region" description="Helical" evidence="2">
    <location>
        <begin position="12"/>
        <end position="30"/>
    </location>
</feature>
<accession>A0A6N8CMW0</accession>
<dbReference type="Pfam" id="PF13555">
    <property type="entry name" value="AAA_29"/>
    <property type="match status" value="1"/>
</dbReference>
<dbReference type="PANTHER" id="PTHR32182">
    <property type="entry name" value="DNA REPLICATION AND REPAIR PROTEIN RECF"/>
    <property type="match status" value="1"/>
</dbReference>
<evidence type="ECO:0000256" key="2">
    <source>
        <dbReference type="SAM" id="Phobius"/>
    </source>
</evidence>
<keyword evidence="2" id="KW-0472">Membrane</keyword>
<dbReference type="OrthoDB" id="9795626at2"/>
<feature type="coiled-coil region" evidence="1">
    <location>
        <begin position="334"/>
        <end position="361"/>
    </location>
</feature>
<feature type="coiled-coil region" evidence="1">
    <location>
        <begin position="276"/>
        <end position="310"/>
    </location>
</feature>
<keyword evidence="2" id="KW-0812">Transmembrane</keyword>
<proteinExistence type="predicted"/>
<reference evidence="3 4" key="1">
    <citation type="submission" date="2019-11" db="EMBL/GenBank/DDBJ databases">
        <title>Terrilactibacillus tamarindus sp. nov. BCM23-1 isolated from bark of Tamarindus indica.</title>
        <authorList>
            <person name="Kingkaew E."/>
            <person name="Tanasupawat S."/>
        </authorList>
    </citation>
    <scope>NUCLEOTIDE SEQUENCE [LARGE SCALE GENOMIC DNA]</scope>
    <source>
        <strain evidence="3 4">BCM23-1</strain>
    </source>
</reference>
<gene>
    <name evidence="3" type="ORF">GMB86_00100</name>
</gene>
<evidence type="ECO:0000313" key="3">
    <source>
        <dbReference type="EMBL" id="MTT30413.1"/>
    </source>
</evidence>
<feature type="coiled-coil region" evidence="1">
    <location>
        <begin position="406"/>
        <end position="433"/>
    </location>
</feature>
<dbReference type="RefSeq" id="WP_155215574.1">
    <property type="nucleotide sequence ID" value="NZ_WNHB01000001.1"/>
</dbReference>